<dbReference type="Gene3D" id="2.60.270.50">
    <property type="match status" value="2"/>
</dbReference>
<protein>
    <submittedName>
        <fullName evidence="2">Uncharacterized protein</fullName>
    </submittedName>
</protein>
<reference evidence="2" key="1">
    <citation type="submission" date="2018-07" db="EMBL/GenBank/DDBJ databases">
        <authorList>
            <person name="Quirk P.G."/>
            <person name="Krulwich T.A."/>
        </authorList>
    </citation>
    <scope>NUCLEOTIDE SEQUENCE</scope>
    <source>
        <strain evidence="2">Anand</strain>
    </source>
</reference>
<sequence length="615" mass="70639">MTTKVYTVNICNKTSFTLYRNGHKLRHGTWITWLPEKIVPSSSVSISFSNSRSGHSCRSYLQYGVVLESTLQVLDIKFVKSSENDDFSCTFKPLANQNEVLNNDNFKKSSDSSLNLCKIQTQVIDPNKSNFIESSETIYIVNIEETIDGSTYIGFLRNKHNSLVSKIKQDYEDWNETFFTGPHLVNLYRRLSLDFCWDFSSSDWRTQLRKSNLSIYIRIVNLTSKEMKLGSNALEMFKNCVLDEGVWVEYPNEDIPSLSGTEFGCKSSGFLGGTSGRCVYSILGESGCFTFSWDRPSIGAFVANCKHSLNKYSVMVHTESSNHSSVIFHIIDMFTIPLKILTAKAVSPKFTTRYQDNKLSPKYIKSLSTDVDSNSSFDNTLDELVITPFLVKHQFSNYTNDSDDTDVRDKDFTELLIKSPKHFFSSVNSKNINSPINKVSSDSSIYIEWMIGNEIFCKLFKFDEKIHLNSSVISAIPDNKHLVFNSFLLRLDLSQIFPKQNHIDKSSNYVYDATNVPNRPYLKTLKQNEFLDYVVMIFHCVCDAFQPYINKCMTKKFGPNWLKICKLPTCHVWKNHDVFRIDLEGIIYIVTAYWMDIFEQVLTETTHLNTIQVLI</sequence>
<proteinExistence type="predicted"/>
<evidence type="ECO:0000313" key="1">
    <source>
        <dbReference type="EMBL" id="SVP95058.1"/>
    </source>
</evidence>
<evidence type="ECO:0000313" key="2">
    <source>
        <dbReference type="EMBL" id="SVP95619.1"/>
    </source>
</evidence>
<gene>
    <name evidence="1" type="ORF">TAT_000378500</name>
    <name evidence="2" type="ORF">TAV_000378400</name>
</gene>
<dbReference type="AlphaFoldDB" id="A0A3B0NCL6"/>
<organism evidence="2">
    <name type="scientific">Theileria annulata</name>
    <dbReference type="NCBI Taxonomy" id="5874"/>
    <lineage>
        <taxon>Eukaryota</taxon>
        <taxon>Sar</taxon>
        <taxon>Alveolata</taxon>
        <taxon>Apicomplexa</taxon>
        <taxon>Aconoidasida</taxon>
        <taxon>Piroplasmida</taxon>
        <taxon>Theileriidae</taxon>
        <taxon>Theileria</taxon>
    </lineage>
</organism>
<dbReference type="EMBL" id="UIVS01000004">
    <property type="protein sequence ID" value="SVP95619.1"/>
    <property type="molecule type" value="Genomic_DNA"/>
</dbReference>
<accession>A0A3B0NCL6</accession>
<name>A0A3B0NCL6_THEAN</name>
<dbReference type="EMBL" id="UIVT01000004">
    <property type="protein sequence ID" value="SVP95058.1"/>
    <property type="molecule type" value="Genomic_DNA"/>
</dbReference>
<dbReference type="VEuPathDB" id="PiroplasmaDB:TA11155"/>